<evidence type="ECO:0000313" key="3">
    <source>
        <dbReference type="Proteomes" id="UP001214996"/>
    </source>
</evidence>
<dbReference type="PANTHER" id="PTHR47619:SF1">
    <property type="entry name" value="EXODEOXYRIBONUCLEASE WALJ"/>
    <property type="match status" value="1"/>
</dbReference>
<dbReference type="InterPro" id="IPR001279">
    <property type="entry name" value="Metallo-B-lactamas"/>
</dbReference>
<dbReference type="EMBL" id="CP117525">
    <property type="protein sequence ID" value="WDA44964.1"/>
    <property type="molecule type" value="Genomic_DNA"/>
</dbReference>
<proteinExistence type="predicted"/>
<dbReference type="InterPro" id="IPR036866">
    <property type="entry name" value="RibonucZ/Hydroxyglut_hydro"/>
</dbReference>
<organism evidence="2 3">
    <name type="scientific">Fusobacterium nucleatum</name>
    <dbReference type="NCBI Taxonomy" id="851"/>
    <lineage>
        <taxon>Bacteria</taxon>
        <taxon>Fusobacteriati</taxon>
        <taxon>Fusobacteriota</taxon>
        <taxon>Fusobacteriia</taxon>
        <taxon>Fusobacteriales</taxon>
        <taxon>Fusobacteriaceae</taxon>
        <taxon>Fusobacterium</taxon>
    </lineage>
</organism>
<dbReference type="AlphaFoldDB" id="A0AAX3MD02"/>
<protein>
    <submittedName>
        <fullName evidence="2">MBL fold metallo-hydrolase</fullName>
    </submittedName>
</protein>
<sequence>MKISILGSGSAGNSTFVEIEDYKLLVDTGFSCKKTEEKLEKIGKKLSDISAILITHEHSDHINGAGVIARKYDIPIYITPESYRAGAVKLGEIDKSLLNFIDGDFILDDKVKVSPFDVMHDAERTIGFKLETQLNKKIAISTDIGYITNIVREYFKDVDAMVIESNYDFNTLMNCAYPWNLKERVKSRNGHLSNNECAKFIKEMYTDKLKKVFLAHVSKDSNNVSLIKETLEDEFMGMIKKPNCEITTQDNVTKLFDIDDRW</sequence>
<dbReference type="SMART" id="SM00849">
    <property type="entry name" value="Lactamase_B"/>
    <property type="match status" value="1"/>
</dbReference>
<dbReference type="InterPro" id="IPR052533">
    <property type="entry name" value="WalJ/YycJ-like"/>
</dbReference>
<accession>A0AAX3MD02</accession>
<dbReference type="Pfam" id="PF00753">
    <property type="entry name" value="Lactamase_B"/>
    <property type="match status" value="1"/>
</dbReference>
<name>A0AAX3MD02_FUSNU</name>
<feature type="domain" description="Metallo-beta-lactamase" evidence="1">
    <location>
        <begin position="11"/>
        <end position="191"/>
    </location>
</feature>
<dbReference type="RefSeq" id="WP_273834187.1">
    <property type="nucleotide sequence ID" value="NZ_CP117525.1"/>
</dbReference>
<evidence type="ECO:0000259" key="1">
    <source>
        <dbReference type="SMART" id="SM00849"/>
    </source>
</evidence>
<gene>
    <name evidence="2" type="ORF">PSR69_05065</name>
</gene>
<evidence type="ECO:0000313" key="2">
    <source>
        <dbReference type="EMBL" id="WDA44964.1"/>
    </source>
</evidence>
<dbReference type="Proteomes" id="UP001214996">
    <property type="component" value="Chromosome"/>
</dbReference>
<dbReference type="SUPFAM" id="SSF56281">
    <property type="entry name" value="Metallo-hydrolase/oxidoreductase"/>
    <property type="match status" value="1"/>
</dbReference>
<dbReference type="Gene3D" id="3.60.15.10">
    <property type="entry name" value="Ribonuclease Z/Hydroxyacylglutathione hydrolase-like"/>
    <property type="match status" value="1"/>
</dbReference>
<dbReference type="PANTHER" id="PTHR47619">
    <property type="entry name" value="METALLO-HYDROLASE YYCJ-RELATED"/>
    <property type="match status" value="1"/>
</dbReference>
<reference evidence="2" key="1">
    <citation type="submission" date="2023-02" db="EMBL/GenBank/DDBJ databases">
        <title>Pan-genomic study of Fusobacterium nucleatum reveals the distribution of pathogenic genes and functional clusters at subspecies and strain levels.</title>
        <authorList>
            <person name="Feng Q."/>
            <person name="Sun T."/>
        </authorList>
    </citation>
    <scope>NUCLEOTIDE SEQUENCE</scope>
    <source>
        <strain evidence="2">FNV</strain>
    </source>
</reference>